<dbReference type="Proteomes" id="UP000265140">
    <property type="component" value="Chromosome 10"/>
</dbReference>
<dbReference type="SUPFAM" id="SSF48726">
    <property type="entry name" value="Immunoglobulin"/>
    <property type="match status" value="1"/>
</dbReference>
<feature type="domain" description="Ig-like" evidence="7">
    <location>
        <begin position="5"/>
        <end position="136"/>
    </location>
</feature>
<dbReference type="GO" id="GO:0050852">
    <property type="term" value="P:T cell receptor signaling pathway"/>
    <property type="evidence" value="ECO:0007669"/>
    <property type="project" value="TreeGrafter"/>
</dbReference>
<accession>A0AAY5KJJ7</accession>
<keyword evidence="9" id="KW-1185">Reference proteome</keyword>
<name>A0AAY5KJJ7_ESOLU</name>
<dbReference type="InterPro" id="IPR003598">
    <property type="entry name" value="Ig_sub2"/>
</dbReference>
<dbReference type="PROSITE" id="PS50835">
    <property type="entry name" value="IG_LIKE"/>
    <property type="match status" value="1"/>
</dbReference>
<keyword evidence="2" id="KW-0732">Signal</keyword>
<evidence type="ECO:0000256" key="2">
    <source>
        <dbReference type="ARBA" id="ARBA00022729"/>
    </source>
</evidence>
<dbReference type="GO" id="GO:1903037">
    <property type="term" value="P:regulation of leukocyte cell-cell adhesion"/>
    <property type="evidence" value="ECO:0007669"/>
    <property type="project" value="UniProtKB-ARBA"/>
</dbReference>
<dbReference type="InterPro" id="IPR050504">
    <property type="entry name" value="IgSF_BTN/MOG"/>
</dbReference>
<dbReference type="SMART" id="SM00408">
    <property type="entry name" value="IGc2"/>
    <property type="match status" value="1"/>
</dbReference>
<dbReference type="InterPro" id="IPR007110">
    <property type="entry name" value="Ig-like_dom"/>
</dbReference>
<dbReference type="FunFam" id="2.60.40.10:FF:000142">
    <property type="entry name" value="V-set domain-containing T-cell activation inhibitor 1"/>
    <property type="match status" value="1"/>
</dbReference>
<dbReference type="InterPro" id="IPR013783">
    <property type="entry name" value="Ig-like_fold"/>
</dbReference>
<evidence type="ECO:0000259" key="7">
    <source>
        <dbReference type="PROSITE" id="PS50835"/>
    </source>
</evidence>
<keyword evidence="4" id="KW-1015">Disulfide bond</keyword>
<keyword evidence="6" id="KW-0393">Immunoglobulin domain</keyword>
<sequence length="303" mass="34497">IDHTPIIYLYKGLSLIIIVKRNRHIRTPQPVVLAIYGQPAILKCLFPASSDRVDPSLVVTWQRVEDSQVVHSFYYGTDQLDRQSVRYHNRTKLFHSQLADGNASLRLDRVGPEDQGRYLCSATNTNGSGKIVVQLKYAAFYTEPRLTVCGRTSNVTFLYETEGYPEPEVHWLDPQGFKLDYNLSVTQSARAPGLLLSLRAQLVVQAGLPINYTFSLKNQVLEQVIERPLSYGEQTSTMDGWCDGNSNRSTLLNKEVQRRNSLGTIKQFINYYLQIREMCQPLTNIIFKNFHNNGWTVCSGNKC</sequence>
<evidence type="ECO:0000256" key="3">
    <source>
        <dbReference type="ARBA" id="ARBA00023136"/>
    </source>
</evidence>
<protein>
    <recommendedName>
        <fullName evidence="7">Ig-like domain-containing protein</fullName>
    </recommendedName>
</protein>
<dbReference type="GO" id="GO:0050863">
    <property type="term" value="P:regulation of T cell activation"/>
    <property type="evidence" value="ECO:0007669"/>
    <property type="project" value="UniProtKB-ARBA"/>
</dbReference>
<keyword evidence="5" id="KW-0325">Glycoprotein</keyword>
<dbReference type="GO" id="GO:0009897">
    <property type="term" value="C:external side of plasma membrane"/>
    <property type="evidence" value="ECO:0007669"/>
    <property type="project" value="TreeGrafter"/>
</dbReference>
<organism evidence="8 9">
    <name type="scientific">Esox lucius</name>
    <name type="common">Northern pike</name>
    <dbReference type="NCBI Taxonomy" id="8010"/>
    <lineage>
        <taxon>Eukaryota</taxon>
        <taxon>Metazoa</taxon>
        <taxon>Chordata</taxon>
        <taxon>Craniata</taxon>
        <taxon>Vertebrata</taxon>
        <taxon>Euteleostomi</taxon>
        <taxon>Actinopterygii</taxon>
        <taxon>Neopterygii</taxon>
        <taxon>Teleostei</taxon>
        <taxon>Protacanthopterygii</taxon>
        <taxon>Esociformes</taxon>
        <taxon>Esocidae</taxon>
        <taxon>Esox</taxon>
    </lineage>
</organism>
<dbReference type="InterPro" id="IPR013106">
    <property type="entry name" value="Ig_V-set"/>
</dbReference>
<dbReference type="InterPro" id="IPR036179">
    <property type="entry name" value="Ig-like_dom_sf"/>
</dbReference>
<evidence type="ECO:0000313" key="9">
    <source>
        <dbReference type="Proteomes" id="UP000265140"/>
    </source>
</evidence>
<reference evidence="8" key="3">
    <citation type="submission" date="2025-09" db="UniProtKB">
        <authorList>
            <consortium name="Ensembl"/>
        </authorList>
    </citation>
    <scope>IDENTIFICATION</scope>
</reference>
<evidence type="ECO:0000256" key="1">
    <source>
        <dbReference type="ARBA" id="ARBA00004370"/>
    </source>
</evidence>
<reference evidence="8" key="2">
    <citation type="submission" date="2025-08" db="UniProtKB">
        <authorList>
            <consortium name="Ensembl"/>
        </authorList>
    </citation>
    <scope>IDENTIFICATION</scope>
</reference>
<reference evidence="8 9" key="1">
    <citation type="submission" date="2020-02" db="EMBL/GenBank/DDBJ databases">
        <title>Esox lucius (northern pike) genome, fEsoLuc1, primary haplotype.</title>
        <authorList>
            <person name="Myers G."/>
            <person name="Karagic N."/>
            <person name="Meyer A."/>
            <person name="Pippel M."/>
            <person name="Reichard M."/>
            <person name="Winkler S."/>
            <person name="Tracey A."/>
            <person name="Sims Y."/>
            <person name="Howe K."/>
            <person name="Rhie A."/>
            <person name="Formenti G."/>
            <person name="Durbin R."/>
            <person name="Fedrigo O."/>
            <person name="Jarvis E.D."/>
        </authorList>
    </citation>
    <scope>NUCLEOTIDE SEQUENCE [LARGE SCALE GENOMIC DNA]</scope>
</reference>
<dbReference type="PANTHER" id="PTHR24100">
    <property type="entry name" value="BUTYROPHILIN"/>
    <property type="match status" value="1"/>
</dbReference>
<dbReference type="GeneTree" id="ENSGT00940000154641"/>
<dbReference type="AlphaFoldDB" id="A0AAY5KJJ7"/>
<comment type="subcellular location">
    <subcellularLocation>
        <location evidence="1">Membrane</location>
    </subcellularLocation>
</comment>
<dbReference type="SMART" id="SM00409">
    <property type="entry name" value="IG"/>
    <property type="match status" value="1"/>
</dbReference>
<dbReference type="Gene3D" id="2.60.40.10">
    <property type="entry name" value="Immunoglobulins"/>
    <property type="match status" value="2"/>
</dbReference>
<evidence type="ECO:0000313" key="8">
    <source>
        <dbReference type="Ensembl" id="ENSELUP00000089119.1"/>
    </source>
</evidence>
<evidence type="ECO:0000256" key="6">
    <source>
        <dbReference type="ARBA" id="ARBA00023319"/>
    </source>
</evidence>
<keyword evidence="3" id="KW-0472">Membrane</keyword>
<dbReference type="PANTHER" id="PTHR24100:SF145">
    <property type="entry name" value="CD276 ANTIGEN"/>
    <property type="match status" value="1"/>
</dbReference>
<proteinExistence type="predicted"/>
<dbReference type="Pfam" id="PF07686">
    <property type="entry name" value="V-set"/>
    <property type="match status" value="1"/>
</dbReference>
<dbReference type="GO" id="GO:0001817">
    <property type="term" value="P:regulation of cytokine production"/>
    <property type="evidence" value="ECO:0007669"/>
    <property type="project" value="TreeGrafter"/>
</dbReference>
<evidence type="ECO:0000256" key="5">
    <source>
        <dbReference type="ARBA" id="ARBA00023180"/>
    </source>
</evidence>
<evidence type="ECO:0000256" key="4">
    <source>
        <dbReference type="ARBA" id="ARBA00023157"/>
    </source>
</evidence>
<dbReference type="GO" id="GO:0005102">
    <property type="term" value="F:signaling receptor binding"/>
    <property type="evidence" value="ECO:0007669"/>
    <property type="project" value="TreeGrafter"/>
</dbReference>
<dbReference type="InterPro" id="IPR003599">
    <property type="entry name" value="Ig_sub"/>
</dbReference>
<dbReference type="Ensembl" id="ENSELUT00000110140.1">
    <property type="protein sequence ID" value="ENSELUP00000089119.1"/>
    <property type="gene ID" value="ENSELUG00000040014.1"/>
</dbReference>